<keyword evidence="2" id="KW-1185">Reference proteome</keyword>
<dbReference type="InterPro" id="IPR045865">
    <property type="entry name" value="ACT-like_dom_sf"/>
</dbReference>
<dbReference type="RefSeq" id="WP_128214853.1">
    <property type="nucleotide sequence ID" value="NZ_CP025746.1"/>
</dbReference>
<evidence type="ECO:0008006" key="3">
    <source>
        <dbReference type="Google" id="ProtNLM"/>
    </source>
</evidence>
<dbReference type="OrthoDB" id="1121298at2"/>
<dbReference type="Gene3D" id="3.30.70.1150">
    <property type="entry name" value="ACT-like. Chain A, domain 2"/>
    <property type="match status" value="1"/>
</dbReference>
<reference evidence="1 2" key="1">
    <citation type="submission" date="2018-01" db="EMBL/GenBank/DDBJ databases">
        <title>Genome Sequencing and Assembly of Anaerobacter polyendosporus strain CT4.</title>
        <authorList>
            <person name="Tachaapaikoon C."/>
            <person name="Sutheeworapong S."/>
            <person name="Jenjaroenpun P."/>
            <person name="Wongsurawat T."/>
            <person name="Nookeaw I."/>
            <person name="Cheawchanlertfa P."/>
            <person name="Kosugi A."/>
            <person name="Cheevadhanarak S."/>
            <person name="Ratanakhanokchai K."/>
        </authorList>
    </citation>
    <scope>NUCLEOTIDE SEQUENCE [LARGE SCALE GENOMIC DNA]</scope>
    <source>
        <strain evidence="1 2">CT4</strain>
    </source>
</reference>
<dbReference type="KEGG" id="cmah:C1I91_22255"/>
<gene>
    <name evidence="1" type="ORF">C1I91_22255</name>
</gene>
<name>A0A410DYI1_9CLOT</name>
<evidence type="ECO:0000313" key="1">
    <source>
        <dbReference type="EMBL" id="QAA34132.1"/>
    </source>
</evidence>
<dbReference type="EMBL" id="CP025746">
    <property type="protein sequence ID" value="QAA34132.1"/>
    <property type="molecule type" value="Genomic_DNA"/>
</dbReference>
<dbReference type="AlphaFoldDB" id="A0A410DYI1"/>
<dbReference type="SUPFAM" id="SSF55021">
    <property type="entry name" value="ACT-like"/>
    <property type="match status" value="1"/>
</dbReference>
<dbReference type="InterPro" id="IPR027271">
    <property type="entry name" value="Acetolactate_synth/TF_NikR_C"/>
</dbReference>
<proteinExistence type="predicted"/>
<evidence type="ECO:0000313" key="2">
    <source>
        <dbReference type="Proteomes" id="UP000286268"/>
    </source>
</evidence>
<dbReference type="Proteomes" id="UP000286268">
    <property type="component" value="Chromosome"/>
</dbReference>
<accession>A0A410DYI1</accession>
<protein>
    <recommendedName>
        <fullName evidence="3">Iron-only hydrogenase system regulator</fullName>
    </recommendedName>
</protein>
<sequence length="82" mass="9115">MYTIMAIKLSPRNKIAPTVQEILTRYGCIIKVRLGLHEASVDACSASGLILLELLGDEKNQIIKLTEELNSLEYVTAKLLEI</sequence>
<organism evidence="1 2">
    <name type="scientific">Clostridium manihotivorum</name>
    <dbReference type="NCBI Taxonomy" id="2320868"/>
    <lineage>
        <taxon>Bacteria</taxon>
        <taxon>Bacillati</taxon>
        <taxon>Bacillota</taxon>
        <taxon>Clostridia</taxon>
        <taxon>Eubacteriales</taxon>
        <taxon>Clostridiaceae</taxon>
        <taxon>Clostridium</taxon>
    </lineage>
</organism>